<reference evidence="2 3" key="1">
    <citation type="journal article" date="2017" name="Gigascience">
        <title>Genome sequence of the small brown planthopper, Laodelphax striatellus.</title>
        <authorList>
            <person name="Zhu J."/>
            <person name="Jiang F."/>
            <person name="Wang X."/>
            <person name="Yang P."/>
            <person name="Bao Y."/>
            <person name="Zhao W."/>
            <person name="Wang W."/>
            <person name="Lu H."/>
            <person name="Wang Q."/>
            <person name="Cui N."/>
            <person name="Li J."/>
            <person name="Chen X."/>
            <person name="Luo L."/>
            <person name="Yu J."/>
            <person name="Kang L."/>
            <person name="Cui F."/>
        </authorList>
    </citation>
    <scope>NUCLEOTIDE SEQUENCE [LARGE SCALE GENOMIC DNA]</scope>
    <source>
        <strain evidence="2">Lst14</strain>
    </source>
</reference>
<name>A0A482WH72_LAOST</name>
<evidence type="ECO:0000313" key="2">
    <source>
        <dbReference type="EMBL" id="RZF32875.1"/>
    </source>
</evidence>
<protein>
    <submittedName>
        <fullName evidence="2">Uncharacterized protein</fullName>
    </submittedName>
</protein>
<proteinExistence type="predicted"/>
<organism evidence="2 3">
    <name type="scientific">Laodelphax striatellus</name>
    <name type="common">Small brown planthopper</name>
    <name type="synonym">Delphax striatella</name>
    <dbReference type="NCBI Taxonomy" id="195883"/>
    <lineage>
        <taxon>Eukaryota</taxon>
        <taxon>Metazoa</taxon>
        <taxon>Ecdysozoa</taxon>
        <taxon>Arthropoda</taxon>
        <taxon>Hexapoda</taxon>
        <taxon>Insecta</taxon>
        <taxon>Pterygota</taxon>
        <taxon>Neoptera</taxon>
        <taxon>Paraneoptera</taxon>
        <taxon>Hemiptera</taxon>
        <taxon>Auchenorrhyncha</taxon>
        <taxon>Fulgoroidea</taxon>
        <taxon>Delphacidae</taxon>
        <taxon>Criomorphinae</taxon>
        <taxon>Laodelphax</taxon>
    </lineage>
</organism>
<evidence type="ECO:0000313" key="3">
    <source>
        <dbReference type="Proteomes" id="UP000291343"/>
    </source>
</evidence>
<feature type="compositionally biased region" description="Basic residues" evidence="1">
    <location>
        <begin position="17"/>
        <end position="27"/>
    </location>
</feature>
<evidence type="ECO:0000256" key="1">
    <source>
        <dbReference type="SAM" id="MobiDB-lite"/>
    </source>
</evidence>
<feature type="compositionally biased region" description="Acidic residues" evidence="1">
    <location>
        <begin position="31"/>
        <end position="45"/>
    </location>
</feature>
<feature type="region of interest" description="Disordered" evidence="1">
    <location>
        <begin position="1"/>
        <end position="45"/>
    </location>
</feature>
<comment type="caution">
    <text evidence="2">The sequence shown here is derived from an EMBL/GenBank/DDBJ whole genome shotgun (WGS) entry which is preliminary data.</text>
</comment>
<dbReference type="InParanoid" id="A0A482WH72"/>
<keyword evidence="3" id="KW-1185">Reference proteome</keyword>
<dbReference type="EMBL" id="QKKF02035779">
    <property type="protein sequence ID" value="RZF32875.1"/>
    <property type="molecule type" value="Genomic_DNA"/>
</dbReference>
<dbReference type="Proteomes" id="UP000291343">
    <property type="component" value="Unassembled WGS sequence"/>
</dbReference>
<accession>A0A482WH72</accession>
<gene>
    <name evidence="2" type="ORF">LSTR_LSTR009266</name>
</gene>
<dbReference type="AlphaFoldDB" id="A0A482WH72"/>
<sequence>MAMMKKRNQEKKELRSRGRTVGRRGRMRREEEDEEEEEEEEEEGIICERENKGREYKRKEQSVRERKKECVPIKPRATKRPTCVVRGPKSIELDGILLAVAKQVSATEKVARAVFRVGHFRFWATWCPRTRSWHWIIWELLAASDQVADSNKKMYPMRMLGRTRTAIHLFLFFHFQFLRLTTAIS</sequence>